<feature type="domain" description="Phosphatidic acid phosphatase type 2/haloperoxidase" evidence="8">
    <location>
        <begin position="77"/>
        <end position="181"/>
    </location>
</feature>
<dbReference type="Gene3D" id="1.20.144.10">
    <property type="entry name" value="Phosphatidic acid phosphatase type 2/haloperoxidase"/>
    <property type="match status" value="1"/>
</dbReference>
<dbReference type="InterPro" id="IPR000326">
    <property type="entry name" value="PAP2/HPO"/>
</dbReference>
<dbReference type="GO" id="GO:0005886">
    <property type="term" value="C:plasma membrane"/>
    <property type="evidence" value="ECO:0007669"/>
    <property type="project" value="UniProtKB-SubCell"/>
</dbReference>
<protein>
    <submittedName>
        <fullName evidence="9">Undecaprenyl-diphosphatase</fullName>
        <ecNumber evidence="9">3.6.1.27</ecNumber>
    </submittedName>
</protein>
<gene>
    <name evidence="9" type="ORF">HNQ99_000428</name>
</gene>
<organism evidence="9 10">
    <name type="scientific">Rhizorhapis suberifaciens</name>
    <name type="common">corky root of lettuce</name>
    <dbReference type="NCBI Taxonomy" id="13656"/>
    <lineage>
        <taxon>Bacteria</taxon>
        <taxon>Pseudomonadati</taxon>
        <taxon>Pseudomonadota</taxon>
        <taxon>Alphaproteobacteria</taxon>
        <taxon>Sphingomonadales</taxon>
        <taxon>Sphingomonadaceae</taxon>
        <taxon>Rhizorhapis</taxon>
    </lineage>
</organism>
<keyword evidence="4 9" id="KW-0378">Hydrolase</keyword>
<evidence type="ECO:0000256" key="7">
    <source>
        <dbReference type="SAM" id="Phobius"/>
    </source>
</evidence>
<dbReference type="InterPro" id="IPR036938">
    <property type="entry name" value="PAP2/HPO_sf"/>
</dbReference>
<dbReference type="RefSeq" id="WP_184473978.1">
    <property type="nucleotide sequence ID" value="NZ_JACHOV010000001.1"/>
</dbReference>
<keyword evidence="6 7" id="KW-0472">Membrane</keyword>
<dbReference type="EC" id="3.6.1.27" evidence="9"/>
<evidence type="ECO:0000259" key="8">
    <source>
        <dbReference type="SMART" id="SM00014"/>
    </source>
</evidence>
<comment type="caution">
    <text evidence="9">The sequence shown here is derived from an EMBL/GenBank/DDBJ whole genome shotgun (WGS) entry which is preliminary data.</text>
</comment>
<keyword evidence="10" id="KW-1185">Reference proteome</keyword>
<dbReference type="EMBL" id="JACHOV010000001">
    <property type="protein sequence ID" value="MBB4640148.1"/>
    <property type="molecule type" value="Genomic_DNA"/>
</dbReference>
<feature type="transmembrane region" description="Helical" evidence="7">
    <location>
        <begin position="142"/>
        <end position="160"/>
    </location>
</feature>
<dbReference type="SUPFAM" id="SSF48317">
    <property type="entry name" value="Acid phosphatase/Vanadium-dependent haloperoxidase"/>
    <property type="match status" value="1"/>
</dbReference>
<comment type="subcellular location">
    <subcellularLocation>
        <location evidence="1">Cell membrane</location>
        <topology evidence="1">Multi-pass membrane protein</topology>
    </subcellularLocation>
</comment>
<proteinExistence type="predicted"/>
<evidence type="ECO:0000256" key="3">
    <source>
        <dbReference type="ARBA" id="ARBA00022692"/>
    </source>
</evidence>
<dbReference type="Pfam" id="PF01569">
    <property type="entry name" value="PAP2"/>
    <property type="match status" value="1"/>
</dbReference>
<evidence type="ECO:0000256" key="4">
    <source>
        <dbReference type="ARBA" id="ARBA00022801"/>
    </source>
</evidence>
<dbReference type="Proteomes" id="UP000575068">
    <property type="component" value="Unassembled WGS sequence"/>
</dbReference>
<evidence type="ECO:0000313" key="9">
    <source>
        <dbReference type="EMBL" id="MBB4640148.1"/>
    </source>
</evidence>
<dbReference type="PANTHER" id="PTHR14969">
    <property type="entry name" value="SPHINGOSINE-1-PHOSPHATE PHOSPHOHYDROLASE"/>
    <property type="match status" value="1"/>
</dbReference>
<evidence type="ECO:0000256" key="2">
    <source>
        <dbReference type="ARBA" id="ARBA00022475"/>
    </source>
</evidence>
<feature type="transmembrane region" description="Helical" evidence="7">
    <location>
        <begin position="166"/>
        <end position="184"/>
    </location>
</feature>
<keyword evidence="2" id="KW-1003">Cell membrane</keyword>
<dbReference type="PANTHER" id="PTHR14969:SF62">
    <property type="entry name" value="DECAPRENYLPHOSPHORYL-5-PHOSPHORIBOSE PHOSPHATASE RV3807C-RELATED"/>
    <property type="match status" value="1"/>
</dbReference>
<reference evidence="9 10" key="1">
    <citation type="submission" date="2020-08" db="EMBL/GenBank/DDBJ databases">
        <title>Genomic Encyclopedia of Type Strains, Phase IV (KMG-IV): sequencing the most valuable type-strain genomes for metagenomic binning, comparative biology and taxonomic classification.</title>
        <authorList>
            <person name="Goeker M."/>
        </authorList>
    </citation>
    <scope>NUCLEOTIDE SEQUENCE [LARGE SCALE GENOMIC DNA]</scope>
    <source>
        <strain evidence="9 10">DSM 7465</strain>
    </source>
</reference>
<name>A0A840HRC5_9SPHN</name>
<accession>A0A840HRC5</accession>
<dbReference type="SMART" id="SM00014">
    <property type="entry name" value="acidPPc"/>
    <property type="match status" value="1"/>
</dbReference>
<feature type="transmembrane region" description="Helical" evidence="7">
    <location>
        <begin position="44"/>
        <end position="70"/>
    </location>
</feature>
<dbReference type="CDD" id="cd03392">
    <property type="entry name" value="PAP2_like_2"/>
    <property type="match status" value="1"/>
</dbReference>
<evidence type="ECO:0000256" key="1">
    <source>
        <dbReference type="ARBA" id="ARBA00004651"/>
    </source>
</evidence>
<evidence type="ECO:0000256" key="6">
    <source>
        <dbReference type="ARBA" id="ARBA00023136"/>
    </source>
</evidence>
<keyword evidence="3 7" id="KW-0812">Transmembrane</keyword>
<evidence type="ECO:0000313" key="10">
    <source>
        <dbReference type="Proteomes" id="UP000575068"/>
    </source>
</evidence>
<dbReference type="GO" id="GO:0050380">
    <property type="term" value="F:undecaprenyl-diphosphatase activity"/>
    <property type="evidence" value="ECO:0007669"/>
    <property type="project" value="UniProtKB-EC"/>
</dbReference>
<keyword evidence="5 7" id="KW-1133">Transmembrane helix</keyword>
<evidence type="ECO:0000256" key="5">
    <source>
        <dbReference type="ARBA" id="ARBA00022989"/>
    </source>
</evidence>
<sequence length="194" mass="21114">MRQLLLLGALLWLAALFMGGGNSAIDLHISSALGISPHSALVSPVLFVTHLGGWMFLSLVSLAAATWLLMQRRTNDALFLLIATYGGRALVELQKLALDRPRPAEHQLVEIHSMSFPSGHAANALITYLTLALLFKSRAAVAAALLLSFMIGISRLLLGVHWATDILGGWAFALFWIALVRGAIWPETHMDLKR</sequence>
<dbReference type="AlphaFoldDB" id="A0A840HRC5"/>